<organism evidence="1 2">
    <name type="scientific">Reticulomyxa filosa</name>
    <dbReference type="NCBI Taxonomy" id="46433"/>
    <lineage>
        <taxon>Eukaryota</taxon>
        <taxon>Sar</taxon>
        <taxon>Rhizaria</taxon>
        <taxon>Retaria</taxon>
        <taxon>Foraminifera</taxon>
        <taxon>Monothalamids</taxon>
        <taxon>Reticulomyxidae</taxon>
        <taxon>Reticulomyxa</taxon>
    </lineage>
</organism>
<keyword evidence="2" id="KW-1185">Reference proteome</keyword>
<dbReference type="EMBL" id="ASPP01020675">
    <property type="protein sequence ID" value="ETO13328.1"/>
    <property type="molecule type" value="Genomic_DNA"/>
</dbReference>
<name>X6MH39_RETFI</name>
<gene>
    <name evidence="1" type="ORF">RFI_24050</name>
</gene>
<protein>
    <submittedName>
        <fullName evidence="1">Uncharacterized protein</fullName>
    </submittedName>
</protein>
<comment type="caution">
    <text evidence="1">The sequence shown here is derived from an EMBL/GenBank/DDBJ whole genome shotgun (WGS) entry which is preliminary data.</text>
</comment>
<dbReference type="AlphaFoldDB" id="X6MH39"/>
<dbReference type="Proteomes" id="UP000023152">
    <property type="component" value="Unassembled WGS sequence"/>
</dbReference>
<evidence type="ECO:0000313" key="1">
    <source>
        <dbReference type="EMBL" id="ETO13328.1"/>
    </source>
</evidence>
<reference evidence="1 2" key="1">
    <citation type="journal article" date="2013" name="Curr. Biol.">
        <title>The Genome of the Foraminiferan Reticulomyxa filosa.</title>
        <authorList>
            <person name="Glockner G."/>
            <person name="Hulsmann N."/>
            <person name="Schleicher M."/>
            <person name="Noegel A.A."/>
            <person name="Eichinger L."/>
            <person name="Gallinger C."/>
            <person name="Pawlowski J."/>
            <person name="Sierra R."/>
            <person name="Euteneuer U."/>
            <person name="Pillet L."/>
            <person name="Moustafa A."/>
            <person name="Platzer M."/>
            <person name="Groth M."/>
            <person name="Szafranski K."/>
            <person name="Schliwa M."/>
        </authorList>
    </citation>
    <scope>NUCLEOTIDE SEQUENCE [LARGE SCALE GENOMIC DNA]</scope>
</reference>
<sequence length="93" mass="10816">MLINDCRKDIEKSYLNLDDKHRENIKFVRAKINGYPGIFVVTCNNIATGQELMAYYGEQYHVAIKNYQLDDKVKKGIAYSLKKQINEQLDCIV</sequence>
<accession>X6MH39</accession>
<evidence type="ECO:0000313" key="2">
    <source>
        <dbReference type="Proteomes" id="UP000023152"/>
    </source>
</evidence>
<proteinExistence type="predicted"/>